<feature type="chain" id="PRO_5047158247" description="Secretogranin-1" evidence="14">
    <location>
        <begin position="20"/>
        <end position="400"/>
    </location>
</feature>
<dbReference type="GO" id="GO:0005615">
    <property type="term" value="C:extracellular space"/>
    <property type="evidence" value="ECO:0007669"/>
    <property type="project" value="TreeGrafter"/>
</dbReference>
<evidence type="ECO:0000256" key="1">
    <source>
        <dbReference type="ARBA" id="ARBA00004613"/>
    </source>
</evidence>
<gene>
    <name evidence="16" type="primary">CCER2</name>
</gene>
<reference evidence="16" key="1">
    <citation type="submission" date="2025-08" db="UniProtKB">
        <authorList>
            <consortium name="RefSeq"/>
        </authorList>
    </citation>
    <scope>IDENTIFICATION</scope>
</reference>
<feature type="compositionally biased region" description="Basic and acidic residues" evidence="13">
    <location>
        <begin position="94"/>
        <end position="183"/>
    </location>
</feature>
<dbReference type="GeneID" id="110075607"/>
<evidence type="ECO:0000313" key="16">
    <source>
        <dbReference type="RefSeq" id="XP_020642681.2"/>
    </source>
</evidence>
<dbReference type="Proteomes" id="UP001652642">
    <property type="component" value="Chromosome 9"/>
</dbReference>
<accession>A0A6J0T223</accession>
<dbReference type="GO" id="GO:0030141">
    <property type="term" value="C:secretory granule"/>
    <property type="evidence" value="ECO:0007669"/>
    <property type="project" value="InterPro"/>
</dbReference>
<keyword evidence="3" id="KW-0964">Secreted</keyword>
<name>A0A6J0T223_9SAUR</name>
<dbReference type="CTD" id="643669"/>
<evidence type="ECO:0000313" key="15">
    <source>
        <dbReference type="Proteomes" id="UP001652642"/>
    </source>
</evidence>
<sequence length="400" mass="46525">MPSPGGPLLLALCLCQALALPLTTQLPEESEKVTKCITEILADVLSRPSPIPVTKDCLEILQEDERVLAVLHHQHLLTELEEMAHRENMKHYLGHEGSRAGWEGKKEEEEEVKKRDEKPSQQREAASEKTEEQNGRRKEEEQEVEAYEKTEKTEEKVKEEKVSRGGENHEALEEQVKELMDVEKQEEEEKEEEARKRRRSSETWSSKEYFGHIRRDPGRSKIQEVMLRGNQDGRERGGFVKRRFRLEEEKESSEEEPRKDRHGGRHHEDWEEEEEEEETAELAKRVAEKTSDEETAQFEEEEKGLKMSSAQTHLHGGGKPWQEEEEGGRRHGHHHTPAGLDLKKRHQKGAVYLQDRHHGRDGDEEERGASPKEVLELEKLEEIEQELKRAAEKLEELKRG</sequence>
<dbReference type="KEGG" id="pvt:110075607"/>
<keyword evidence="7" id="KW-0654">Proteoglycan</keyword>
<feature type="signal peptide" evidence="14">
    <location>
        <begin position="1"/>
        <end position="19"/>
    </location>
</feature>
<evidence type="ECO:0000256" key="4">
    <source>
        <dbReference type="ARBA" id="ARBA00022553"/>
    </source>
</evidence>
<feature type="coiled-coil region" evidence="12">
    <location>
        <begin position="373"/>
        <end position="400"/>
    </location>
</feature>
<dbReference type="AlphaFoldDB" id="A0A6J0T223"/>
<dbReference type="Pfam" id="PF01271">
    <property type="entry name" value="Granin"/>
    <property type="match status" value="1"/>
</dbReference>
<feature type="compositionally biased region" description="Basic and acidic residues" evidence="13">
    <location>
        <begin position="354"/>
        <end position="373"/>
    </location>
</feature>
<dbReference type="PANTHER" id="PTHR10583:SF4">
    <property type="entry name" value="SECRETOGRANIN-1"/>
    <property type="match status" value="1"/>
</dbReference>
<feature type="compositionally biased region" description="Basic and acidic residues" evidence="13">
    <location>
        <begin position="209"/>
        <end position="222"/>
    </location>
</feature>
<evidence type="ECO:0000256" key="14">
    <source>
        <dbReference type="SAM" id="SignalP"/>
    </source>
</evidence>
<evidence type="ECO:0000256" key="6">
    <source>
        <dbReference type="ARBA" id="ARBA00022685"/>
    </source>
</evidence>
<comment type="subunit">
    <text evidence="11">Interacts with ITPR1 in the secretory granules.</text>
</comment>
<dbReference type="InterPro" id="IPR001819">
    <property type="entry name" value="Chromogranin_AB"/>
</dbReference>
<evidence type="ECO:0000256" key="7">
    <source>
        <dbReference type="ARBA" id="ARBA00022974"/>
    </source>
</evidence>
<keyword evidence="14" id="KW-0732">Signal</keyword>
<comment type="subcellular location">
    <subcellularLocation>
        <location evidence="1">Secreted</location>
    </subcellularLocation>
</comment>
<evidence type="ECO:0000256" key="9">
    <source>
        <dbReference type="ARBA" id="ARBA00039221"/>
    </source>
</evidence>
<evidence type="ECO:0000256" key="13">
    <source>
        <dbReference type="SAM" id="MobiDB-lite"/>
    </source>
</evidence>
<keyword evidence="6" id="KW-0165">Cleavage on pair of basic residues</keyword>
<evidence type="ECO:0000256" key="2">
    <source>
        <dbReference type="ARBA" id="ARBA00005723"/>
    </source>
</evidence>
<feature type="compositionally biased region" description="Acidic residues" evidence="13">
    <location>
        <begin position="270"/>
        <end position="280"/>
    </location>
</feature>
<feature type="region of interest" description="Disordered" evidence="13">
    <location>
        <begin position="94"/>
        <end position="373"/>
    </location>
</feature>
<evidence type="ECO:0000256" key="8">
    <source>
        <dbReference type="ARBA" id="ARBA00023180"/>
    </source>
</evidence>
<organism evidence="15 16">
    <name type="scientific">Pogona vitticeps</name>
    <name type="common">central bearded dragon</name>
    <dbReference type="NCBI Taxonomy" id="103695"/>
    <lineage>
        <taxon>Eukaryota</taxon>
        <taxon>Metazoa</taxon>
        <taxon>Chordata</taxon>
        <taxon>Craniata</taxon>
        <taxon>Vertebrata</taxon>
        <taxon>Euteleostomi</taxon>
        <taxon>Lepidosauria</taxon>
        <taxon>Squamata</taxon>
        <taxon>Bifurcata</taxon>
        <taxon>Unidentata</taxon>
        <taxon>Episquamata</taxon>
        <taxon>Toxicofera</taxon>
        <taxon>Iguania</taxon>
        <taxon>Acrodonta</taxon>
        <taxon>Agamidae</taxon>
        <taxon>Amphibolurinae</taxon>
        <taxon>Pogona</taxon>
    </lineage>
</organism>
<dbReference type="PANTHER" id="PTHR10583">
    <property type="entry name" value="CHROMOGRANIN"/>
    <property type="match status" value="1"/>
</dbReference>
<evidence type="ECO:0000256" key="5">
    <source>
        <dbReference type="ARBA" id="ARBA00022641"/>
    </source>
</evidence>
<proteinExistence type="inferred from homology"/>
<comment type="similarity">
    <text evidence="2">Belongs to the chromogranin/secretogranin protein family.</text>
</comment>
<evidence type="ECO:0000256" key="3">
    <source>
        <dbReference type="ARBA" id="ARBA00022525"/>
    </source>
</evidence>
<keyword evidence="4" id="KW-0597">Phosphoprotein</keyword>
<dbReference type="InterPro" id="IPR001990">
    <property type="entry name" value="Granin"/>
</dbReference>
<feature type="compositionally biased region" description="Basic and acidic residues" evidence="13">
    <location>
        <begin position="281"/>
        <end position="292"/>
    </location>
</feature>
<keyword evidence="15" id="KW-1185">Reference proteome</keyword>
<evidence type="ECO:0000256" key="11">
    <source>
        <dbReference type="ARBA" id="ARBA00044763"/>
    </source>
</evidence>
<evidence type="ECO:0000256" key="10">
    <source>
        <dbReference type="ARBA" id="ARBA00042410"/>
    </source>
</evidence>
<keyword evidence="5" id="KW-0765">Sulfation</keyword>
<dbReference type="InParanoid" id="A0A6J0T223"/>
<evidence type="ECO:0000256" key="12">
    <source>
        <dbReference type="SAM" id="Coils"/>
    </source>
</evidence>
<protein>
    <recommendedName>
        <fullName evidence="9">Secretogranin-1</fullName>
    </recommendedName>
    <alternativeName>
        <fullName evidence="10">Chromogranin-B</fullName>
    </alternativeName>
</protein>
<feature type="compositionally biased region" description="Acidic residues" evidence="13">
    <location>
        <begin position="293"/>
        <end position="302"/>
    </location>
</feature>
<keyword evidence="8" id="KW-0325">Glycoprotein</keyword>
<keyword evidence="12" id="KW-0175">Coiled coil</keyword>
<dbReference type="RefSeq" id="XP_020642681.2">
    <property type="nucleotide sequence ID" value="XM_020787022.2"/>
</dbReference>
<dbReference type="OrthoDB" id="9948620at2759"/>